<dbReference type="Gene3D" id="3.90.550.10">
    <property type="entry name" value="Spore Coat Polysaccharide Biosynthesis Protein SpsA, Chain A"/>
    <property type="match status" value="1"/>
</dbReference>
<evidence type="ECO:0000259" key="1">
    <source>
        <dbReference type="Pfam" id="PF00483"/>
    </source>
</evidence>
<reference evidence="3" key="1">
    <citation type="submission" date="2017-09" db="EMBL/GenBank/DDBJ databases">
        <title>Depth-based differentiation of microbial function through sediment-hosted aquifers and enrichment of novel symbionts in the deep terrestrial subsurface.</title>
        <authorList>
            <person name="Probst A.J."/>
            <person name="Ladd B."/>
            <person name="Jarett J.K."/>
            <person name="Geller-Mcgrath D.E."/>
            <person name="Sieber C.M.K."/>
            <person name="Emerson J.B."/>
            <person name="Anantharaman K."/>
            <person name="Thomas B.C."/>
            <person name="Malmstrom R."/>
            <person name="Stieglmeier M."/>
            <person name="Klingl A."/>
            <person name="Woyke T."/>
            <person name="Ryan C.M."/>
            <person name="Banfield J.F."/>
        </authorList>
    </citation>
    <scope>NUCLEOTIDE SEQUENCE [LARGE SCALE GENOMIC DNA]</scope>
</reference>
<name>A0A2M8KXE2_9BACT</name>
<dbReference type="SUPFAM" id="SSF53448">
    <property type="entry name" value="Nucleotide-diphospho-sugar transferases"/>
    <property type="match status" value="1"/>
</dbReference>
<dbReference type="InterPro" id="IPR005835">
    <property type="entry name" value="NTP_transferase_dom"/>
</dbReference>
<dbReference type="Pfam" id="PF00483">
    <property type="entry name" value="NTP_transferase"/>
    <property type="match status" value="1"/>
</dbReference>
<dbReference type="AlphaFoldDB" id="A0A2M8KXE2"/>
<dbReference type="InterPro" id="IPR013446">
    <property type="entry name" value="G1P_cyt_trans-like"/>
</dbReference>
<dbReference type="PANTHER" id="PTHR47183">
    <property type="entry name" value="GLUCOSE-1-PHOSPHATE CYTIDYLYLTRANSFERASE-RELATED"/>
    <property type="match status" value="1"/>
</dbReference>
<keyword evidence="2" id="KW-0808">Transferase</keyword>
<evidence type="ECO:0000313" key="2">
    <source>
        <dbReference type="EMBL" id="PJE64606.1"/>
    </source>
</evidence>
<protein>
    <submittedName>
        <fullName evidence="2">Glucose-1-phosphate cytidylyltransferase</fullName>
    </submittedName>
</protein>
<dbReference type="InterPro" id="IPR029044">
    <property type="entry name" value="Nucleotide-diphossugar_trans"/>
</dbReference>
<sequence>MKVVILCGGTGTRLKEETEYKPKPLVMVGDQPILWHIMKLYSHYGFNDFILCLGYKGDMIKDYFLKYDELAHDFTLKLGTGEKQIIHHEKKTPNWNITFANTGLDCMTGSRIARIKKYIDPDEEFFLTYGDAVANVDIESLYQYHKEKGKAVTVTGIQPPNPFGIIKAEEGIVKTFVEKPQSVDWANGGFFVCNKSIFNELSPEGSMVFEEKPLRTVAARGDLAIYQHNNFWHCVDTFKHLEGLNALYNKESRPWMVWEN</sequence>
<dbReference type="Proteomes" id="UP000229098">
    <property type="component" value="Unassembled WGS sequence"/>
</dbReference>
<dbReference type="CDD" id="cd02524">
    <property type="entry name" value="G1P_cytidylyltransferase"/>
    <property type="match status" value="1"/>
</dbReference>
<evidence type="ECO:0000313" key="3">
    <source>
        <dbReference type="Proteomes" id="UP000229098"/>
    </source>
</evidence>
<keyword evidence="2" id="KW-0548">Nucleotidyltransferase</keyword>
<dbReference type="GO" id="GO:0047343">
    <property type="term" value="F:glucose-1-phosphate cytidylyltransferase activity"/>
    <property type="evidence" value="ECO:0007669"/>
    <property type="project" value="InterPro"/>
</dbReference>
<proteinExistence type="predicted"/>
<organism evidence="2 3">
    <name type="scientific">Candidatus Ryanbacteria bacterium CG10_big_fil_rev_8_21_14_0_10_43_42</name>
    <dbReference type="NCBI Taxonomy" id="1974864"/>
    <lineage>
        <taxon>Bacteria</taxon>
        <taxon>Candidatus Ryaniibacteriota</taxon>
    </lineage>
</organism>
<accession>A0A2M8KXE2</accession>
<gene>
    <name evidence="2" type="ORF">COU90_02080</name>
</gene>
<comment type="caution">
    <text evidence="2">The sequence shown here is derived from an EMBL/GenBank/DDBJ whole genome shotgun (WGS) entry which is preliminary data.</text>
</comment>
<dbReference type="PANTHER" id="PTHR47183:SF2">
    <property type="entry name" value="GLUCOSE-1-PHOSPHATE CYTIDYLYLTRANSFERASE-RELATED"/>
    <property type="match status" value="1"/>
</dbReference>
<dbReference type="EMBL" id="PFEF01000005">
    <property type="protein sequence ID" value="PJE64606.1"/>
    <property type="molecule type" value="Genomic_DNA"/>
</dbReference>
<feature type="domain" description="Nucleotidyl transferase" evidence="1">
    <location>
        <begin position="2"/>
        <end position="243"/>
    </location>
</feature>